<sequence length="100" mass="11907">MPDFALSFVLLFWIFNFWRKVSYFCGLRSKIPVYLVWTTTSWQLPVSPSTEPRHKHNLFTLQRKYLLHELLIIPHRYLKPYRRNICAKNSNSISLNPPGG</sequence>
<gene>
    <name evidence="1" type="ORF">ATANTOWER_030781</name>
</gene>
<evidence type="ECO:0000313" key="2">
    <source>
        <dbReference type="Proteomes" id="UP001345963"/>
    </source>
</evidence>
<evidence type="ECO:0008006" key="3">
    <source>
        <dbReference type="Google" id="ProtNLM"/>
    </source>
</evidence>
<protein>
    <recommendedName>
        <fullName evidence="3">Secreted protein</fullName>
    </recommendedName>
</protein>
<keyword evidence="2" id="KW-1185">Reference proteome</keyword>
<evidence type="ECO:0000313" key="1">
    <source>
        <dbReference type="EMBL" id="MED6237660.1"/>
    </source>
</evidence>
<proteinExistence type="predicted"/>
<accession>A0ABU7AJS6</accession>
<name>A0ABU7AJS6_9TELE</name>
<reference evidence="1 2" key="1">
    <citation type="submission" date="2021-07" db="EMBL/GenBank/DDBJ databases">
        <authorList>
            <person name="Palmer J.M."/>
        </authorList>
    </citation>
    <scope>NUCLEOTIDE SEQUENCE [LARGE SCALE GENOMIC DNA]</scope>
    <source>
        <strain evidence="1 2">AT_MEX2019</strain>
        <tissue evidence="1">Muscle</tissue>
    </source>
</reference>
<organism evidence="1 2">
    <name type="scientific">Ataeniobius toweri</name>
    <dbReference type="NCBI Taxonomy" id="208326"/>
    <lineage>
        <taxon>Eukaryota</taxon>
        <taxon>Metazoa</taxon>
        <taxon>Chordata</taxon>
        <taxon>Craniata</taxon>
        <taxon>Vertebrata</taxon>
        <taxon>Euteleostomi</taxon>
        <taxon>Actinopterygii</taxon>
        <taxon>Neopterygii</taxon>
        <taxon>Teleostei</taxon>
        <taxon>Neoteleostei</taxon>
        <taxon>Acanthomorphata</taxon>
        <taxon>Ovalentaria</taxon>
        <taxon>Atherinomorphae</taxon>
        <taxon>Cyprinodontiformes</taxon>
        <taxon>Goodeidae</taxon>
        <taxon>Ataeniobius</taxon>
    </lineage>
</organism>
<dbReference type="Proteomes" id="UP001345963">
    <property type="component" value="Unassembled WGS sequence"/>
</dbReference>
<comment type="caution">
    <text evidence="1">The sequence shown here is derived from an EMBL/GenBank/DDBJ whole genome shotgun (WGS) entry which is preliminary data.</text>
</comment>
<dbReference type="EMBL" id="JAHUTI010018205">
    <property type="protein sequence ID" value="MED6237660.1"/>
    <property type="molecule type" value="Genomic_DNA"/>
</dbReference>